<protein>
    <recommendedName>
        <fullName evidence="3">Ribosomal protein L28</fullName>
    </recommendedName>
</protein>
<gene>
    <name evidence="1" type="ORF">Tco_0992445</name>
</gene>
<name>A0ABQ5F243_9ASTR</name>
<reference evidence="1" key="2">
    <citation type="submission" date="2022-01" db="EMBL/GenBank/DDBJ databases">
        <authorList>
            <person name="Yamashiro T."/>
            <person name="Shiraishi A."/>
            <person name="Satake H."/>
            <person name="Nakayama K."/>
        </authorList>
    </citation>
    <scope>NUCLEOTIDE SEQUENCE</scope>
</reference>
<accession>A0ABQ5F243</accession>
<evidence type="ECO:0000313" key="1">
    <source>
        <dbReference type="EMBL" id="GJT57391.1"/>
    </source>
</evidence>
<proteinExistence type="predicted"/>
<organism evidence="1 2">
    <name type="scientific">Tanacetum coccineum</name>
    <dbReference type="NCBI Taxonomy" id="301880"/>
    <lineage>
        <taxon>Eukaryota</taxon>
        <taxon>Viridiplantae</taxon>
        <taxon>Streptophyta</taxon>
        <taxon>Embryophyta</taxon>
        <taxon>Tracheophyta</taxon>
        <taxon>Spermatophyta</taxon>
        <taxon>Magnoliopsida</taxon>
        <taxon>eudicotyledons</taxon>
        <taxon>Gunneridae</taxon>
        <taxon>Pentapetalae</taxon>
        <taxon>asterids</taxon>
        <taxon>campanulids</taxon>
        <taxon>Asterales</taxon>
        <taxon>Asteraceae</taxon>
        <taxon>Asteroideae</taxon>
        <taxon>Anthemideae</taxon>
        <taxon>Anthemidinae</taxon>
        <taxon>Tanacetum</taxon>
    </lineage>
</organism>
<keyword evidence="2" id="KW-1185">Reference proteome</keyword>
<evidence type="ECO:0008006" key="3">
    <source>
        <dbReference type="Google" id="ProtNLM"/>
    </source>
</evidence>
<reference evidence="1" key="1">
    <citation type="journal article" date="2022" name="Int. J. Mol. Sci.">
        <title>Draft Genome of Tanacetum Coccineum: Genomic Comparison of Closely Related Tanacetum-Family Plants.</title>
        <authorList>
            <person name="Yamashiro T."/>
            <person name="Shiraishi A."/>
            <person name="Nakayama K."/>
            <person name="Satake H."/>
        </authorList>
    </citation>
    <scope>NUCLEOTIDE SEQUENCE</scope>
</reference>
<comment type="caution">
    <text evidence="1">The sequence shown here is derived from an EMBL/GenBank/DDBJ whole genome shotgun (WGS) entry which is preliminary data.</text>
</comment>
<dbReference type="EMBL" id="BQNB010016927">
    <property type="protein sequence ID" value="GJT57391.1"/>
    <property type="molecule type" value="Genomic_DNA"/>
</dbReference>
<dbReference type="Proteomes" id="UP001151760">
    <property type="component" value="Unassembled WGS sequence"/>
</dbReference>
<evidence type="ECO:0000313" key="2">
    <source>
        <dbReference type="Proteomes" id="UP001151760"/>
    </source>
</evidence>
<sequence>MAKQVELNKQMGKGTGQNRLVWNNVQRLNHQNKFVSKAVLTKTSIFSVNTARQNPFSQAAETSTARKVNTARPIMNEIRPRNTFYKSHSPIRRQFNKSIAPKANFTNHKVNTAGDKTVSAVRGYRVIHKLL</sequence>